<dbReference type="Proteomes" id="UP001558632">
    <property type="component" value="Unassembled WGS sequence"/>
</dbReference>
<evidence type="ECO:0000313" key="1">
    <source>
        <dbReference type="EMBL" id="KAL1236755.1"/>
    </source>
</evidence>
<dbReference type="EMBL" id="JBEUSY010000360">
    <property type="protein sequence ID" value="KAL1236755.1"/>
    <property type="molecule type" value="Genomic_DNA"/>
</dbReference>
<evidence type="ECO:0000313" key="2">
    <source>
        <dbReference type="Proteomes" id="UP001558632"/>
    </source>
</evidence>
<protein>
    <submittedName>
        <fullName evidence="1">Mitochondrial protein</fullName>
    </submittedName>
</protein>
<organism evidence="1 2">
    <name type="scientific">Trichinella spiralis</name>
    <name type="common">Trichina worm</name>
    <dbReference type="NCBI Taxonomy" id="6334"/>
    <lineage>
        <taxon>Eukaryota</taxon>
        <taxon>Metazoa</taxon>
        <taxon>Ecdysozoa</taxon>
        <taxon>Nematoda</taxon>
        <taxon>Enoplea</taxon>
        <taxon>Dorylaimia</taxon>
        <taxon>Trichinellida</taxon>
        <taxon>Trichinellidae</taxon>
        <taxon>Trichinella</taxon>
    </lineage>
</organism>
<accession>A0ABR3KF61</accession>
<name>A0ABR3KF61_TRISP</name>
<sequence length="71" mass="8567">MSKMFQFLNFDCLKKPVSLILLLIDNNLMKFISQLHYFFFVEVQLHMQQYAHGRRHFCYHPILSSEMITLA</sequence>
<reference evidence="1 2" key="1">
    <citation type="submission" date="2024-07" db="EMBL/GenBank/DDBJ databases">
        <title>Enhanced genomic and transcriptomic resources for Trichinella pseudospiralis and T. spiralis underpin the discovery of pronounced molecular differences between stages and species.</title>
        <authorList>
            <person name="Pasi K.K."/>
            <person name="La Rosa G."/>
            <person name="Gomez-Morales M.A."/>
            <person name="Tosini F."/>
            <person name="Sumanam S."/>
            <person name="Young N.D."/>
            <person name="Chang B.C."/>
            <person name="Robin G.B."/>
        </authorList>
    </citation>
    <scope>NUCLEOTIDE SEQUENCE [LARGE SCALE GENOMIC DNA]</scope>
    <source>
        <strain evidence="1">ISS534</strain>
    </source>
</reference>
<comment type="caution">
    <text evidence="1">The sequence shown here is derived from an EMBL/GenBank/DDBJ whole genome shotgun (WGS) entry which is preliminary data.</text>
</comment>
<gene>
    <name evidence="1" type="ORF">TSPI_08883</name>
</gene>
<keyword evidence="2" id="KW-1185">Reference proteome</keyword>
<proteinExistence type="predicted"/>